<feature type="non-terminal residue" evidence="1">
    <location>
        <position position="1"/>
    </location>
</feature>
<organism evidence="1 2">
    <name type="scientific">Scutellospora calospora</name>
    <dbReference type="NCBI Taxonomy" id="85575"/>
    <lineage>
        <taxon>Eukaryota</taxon>
        <taxon>Fungi</taxon>
        <taxon>Fungi incertae sedis</taxon>
        <taxon>Mucoromycota</taxon>
        <taxon>Glomeromycotina</taxon>
        <taxon>Glomeromycetes</taxon>
        <taxon>Diversisporales</taxon>
        <taxon>Gigasporaceae</taxon>
        <taxon>Scutellospora</taxon>
    </lineage>
</organism>
<evidence type="ECO:0000313" key="2">
    <source>
        <dbReference type="Proteomes" id="UP000789860"/>
    </source>
</evidence>
<gene>
    <name evidence="1" type="ORF">SCALOS_LOCUS9764</name>
</gene>
<protein>
    <submittedName>
        <fullName evidence="1">9116_t:CDS:1</fullName>
    </submittedName>
</protein>
<dbReference type="Proteomes" id="UP000789860">
    <property type="component" value="Unassembled WGS sequence"/>
</dbReference>
<dbReference type="EMBL" id="CAJVPM010032109">
    <property type="protein sequence ID" value="CAG8681763.1"/>
    <property type="molecule type" value="Genomic_DNA"/>
</dbReference>
<name>A0ACA9NYB7_9GLOM</name>
<evidence type="ECO:0000313" key="1">
    <source>
        <dbReference type="EMBL" id="CAG8681763.1"/>
    </source>
</evidence>
<accession>A0ACA9NYB7</accession>
<proteinExistence type="predicted"/>
<comment type="caution">
    <text evidence="1">The sequence shown here is derived from an EMBL/GenBank/DDBJ whole genome shotgun (WGS) entry which is preliminary data.</text>
</comment>
<keyword evidence="2" id="KW-1185">Reference proteome</keyword>
<sequence length="160" mass="19412">SRYWAKIGIPILWRNPFKFCTKSGIKSLKEFIYTSFYLQNNSEMQNLFLFPYLSYIKEVNIFQIKNIFKDNHTQSYIFKLLFISSNIINHVIIDKEFKNFKVLNEYMKDHKIHLEVRFDSEEKIDDLKILEISDDKYKLDILFFDRLLITDTTKVTMRIL</sequence>
<reference evidence="1" key="1">
    <citation type="submission" date="2021-06" db="EMBL/GenBank/DDBJ databases">
        <authorList>
            <person name="Kallberg Y."/>
            <person name="Tangrot J."/>
            <person name="Rosling A."/>
        </authorList>
    </citation>
    <scope>NUCLEOTIDE SEQUENCE</scope>
    <source>
        <strain evidence="1">AU212A</strain>
    </source>
</reference>